<reference evidence="1 2" key="1">
    <citation type="submission" date="2024-08" db="EMBL/GenBank/DDBJ databases">
        <title>Tateyamaria sp. nov., isolated from marine algae.</title>
        <authorList>
            <person name="Choi B.J."/>
            <person name="Kim J.M."/>
            <person name="Lee J.K."/>
            <person name="Choi D.G."/>
            <person name="Bayburt H."/>
            <person name="Baek J.H."/>
            <person name="Han D.M."/>
            <person name="Jeon C.O."/>
        </authorList>
    </citation>
    <scope>NUCLEOTIDE SEQUENCE [LARGE SCALE GENOMIC DNA]</scope>
    <source>
        <strain evidence="1 2">KMU-156</strain>
    </source>
</reference>
<dbReference type="EMBL" id="JBHDIY010000004">
    <property type="protein sequence ID" value="MFL4472327.1"/>
    <property type="molecule type" value="Genomic_DNA"/>
</dbReference>
<keyword evidence="2" id="KW-1185">Reference proteome</keyword>
<sequence>MTKVTTGIFKKQIDKTKKIVEKDIEKKGAGTSQGVALTGLRNDLDAAKKQREAMEKGKPIKLPKPKGGGVHVPIKFRVLTRDKVELDVELFFGVDLKDAAKGKLPITYGVIGLGGRFSTRHAP</sequence>
<comment type="caution">
    <text evidence="1">The sequence shown here is derived from an EMBL/GenBank/DDBJ whole genome shotgun (WGS) entry which is preliminary data.</text>
</comment>
<evidence type="ECO:0000313" key="2">
    <source>
        <dbReference type="Proteomes" id="UP001627408"/>
    </source>
</evidence>
<dbReference type="RefSeq" id="WP_407594507.1">
    <property type="nucleotide sequence ID" value="NZ_JBHDIY010000004.1"/>
</dbReference>
<proteinExistence type="predicted"/>
<evidence type="ECO:0000313" key="1">
    <source>
        <dbReference type="EMBL" id="MFL4472327.1"/>
    </source>
</evidence>
<accession>A0ABW8UZD3</accession>
<organism evidence="1 2">
    <name type="scientific">Tateyamaria armeniaca</name>
    <dbReference type="NCBI Taxonomy" id="2518930"/>
    <lineage>
        <taxon>Bacteria</taxon>
        <taxon>Pseudomonadati</taxon>
        <taxon>Pseudomonadota</taxon>
        <taxon>Alphaproteobacteria</taxon>
        <taxon>Rhodobacterales</taxon>
        <taxon>Roseobacteraceae</taxon>
        <taxon>Tateyamaria</taxon>
    </lineage>
</organism>
<gene>
    <name evidence="1" type="ORF">ACERZ8_21475</name>
</gene>
<dbReference type="Proteomes" id="UP001627408">
    <property type="component" value="Unassembled WGS sequence"/>
</dbReference>
<protein>
    <submittedName>
        <fullName evidence="1">Uncharacterized protein</fullName>
    </submittedName>
</protein>
<name>A0ABW8UZD3_9RHOB</name>